<protein>
    <submittedName>
        <fullName evidence="8">Uncharacterized protein</fullName>
    </submittedName>
</protein>
<reference evidence="8 9" key="1">
    <citation type="submission" date="2023-05" db="EMBL/GenBank/DDBJ databases">
        <title>A 100% complete, gapless, phased diploid assembly of the Scenedesmus obliquus UTEX 3031 genome.</title>
        <authorList>
            <person name="Biondi T.C."/>
            <person name="Hanschen E.R."/>
            <person name="Kwon T."/>
            <person name="Eng W."/>
            <person name="Kruse C.P.S."/>
            <person name="Koehler S.I."/>
            <person name="Kunde Y."/>
            <person name="Gleasner C.D."/>
            <person name="You Mak K.T."/>
            <person name="Polle J."/>
            <person name="Hovde B.T."/>
            <person name="Starkenburg S.R."/>
        </authorList>
    </citation>
    <scope>NUCLEOTIDE SEQUENCE [LARGE SCALE GENOMIC DNA]</scope>
    <source>
        <strain evidence="8 9">DOE0152z</strain>
    </source>
</reference>
<feature type="transmembrane region" description="Helical" evidence="7">
    <location>
        <begin position="110"/>
        <end position="130"/>
    </location>
</feature>
<evidence type="ECO:0000256" key="4">
    <source>
        <dbReference type="ARBA" id="ARBA00022989"/>
    </source>
</evidence>
<comment type="subcellular location">
    <subcellularLocation>
        <location evidence="1">Membrane</location>
        <topology evidence="1">Multi-pass membrane protein</topology>
    </subcellularLocation>
</comment>
<organism evidence="8 9">
    <name type="scientific">Tetradesmus obliquus</name>
    <name type="common">Green alga</name>
    <name type="synonym">Acutodesmus obliquus</name>
    <dbReference type="NCBI Taxonomy" id="3088"/>
    <lineage>
        <taxon>Eukaryota</taxon>
        <taxon>Viridiplantae</taxon>
        <taxon>Chlorophyta</taxon>
        <taxon>core chlorophytes</taxon>
        <taxon>Chlorophyceae</taxon>
        <taxon>CS clade</taxon>
        <taxon>Sphaeropleales</taxon>
        <taxon>Scenedesmaceae</taxon>
        <taxon>Tetradesmus</taxon>
    </lineage>
</organism>
<keyword evidence="4 7" id="KW-1133">Transmembrane helix</keyword>
<feature type="transmembrane region" description="Helical" evidence="7">
    <location>
        <begin position="552"/>
        <end position="571"/>
    </location>
</feature>
<comment type="similarity">
    <text evidence="2">Belongs to the 4-toluene sulfonate uptake permease (TSUP) (TC 2.A.102) family.</text>
</comment>
<evidence type="ECO:0000256" key="1">
    <source>
        <dbReference type="ARBA" id="ARBA00004141"/>
    </source>
</evidence>
<feature type="region of interest" description="Disordered" evidence="6">
    <location>
        <begin position="365"/>
        <end position="439"/>
    </location>
</feature>
<proteinExistence type="inferred from homology"/>
<accession>A0ABY8U6V0</accession>
<feature type="transmembrane region" description="Helical" evidence="7">
    <location>
        <begin position="34"/>
        <end position="60"/>
    </location>
</feature>
<dbReference type="PANTHER" id="PTHR14255">
    <property type="entry name" value="CEREBLON"/>
    <property type="match status" value="1"/>
</dbReference>
<feature type="compositionally biased region" description="Polar residues" evidence="6">
    <location>
        <begin position="423"/>
        <end position="439"/>
    </location>
</feature>
<dbReference type="EMBL" id="CP126215">
    <property type="protein sequence ID" value="WIA17114.1"/>
    <property type="molecule type" value="Genomic_DNA"/>
</dbReference>
<evidence type="ECO:0000256" key="7">
    <source>
        <dbReference type="SAM" id="Phobius"/>
    </source>
</evidence>
<keyword evidence="3 7" id="KW-0812">Transmembrane</keyword>
<dbReference type="PANTHER" id="PTHR14255:SF3">
    <property type="entry name" value="SULFITE EXPORTER TAUE_SAFE FAMILY PROTEIN 5-RELATED"/>
    <property type="match status" value="1"/>
</dbReference>
<evidence type="ECO:0000256" key="5">
    <source>
        <dbReference type="ARBA" id="ARBA00023136"/>
    </source>
</evidence>
<keyword evidence="5 7" id="KW-0472">Membrane</keyword>
<evidence type="ECO:0000256" key="6">
    <source>
        <dbReference type="SAM" id="MobiDB-lite"/>
    </source>
</evidence>
<dbReference type="Pfam" id="PF01925">
    <property type="entry name" value="TauE"/>
    <property type="match status" value="1"/>
</dbReference>
<evidence type="ECO:0000256" key="2">
    <source>
        <dbReference type="ARBA" id="ARBA00009142"/>
    </source>
</evidence>
<sequence length="595" mass="62438">MVWQWNWQGALALAISTVNSIASAATGQGGTPILIPLFTGLLSIPTARAVAIASFVIFLGSIPSLHHALSMTHPYKTDATLIDYTFCSLAIPPMLLGIKAGVLLNMISPGWFISFLLILLYSISTLQQLLGTLKIQRQETTMAQLMHKVEADVAALDAVAASLPPGEEPSDAVKHALVELQHDIQEIAYLSHEVMKQEARSLPPQLLQRTTNTIIRSTIDSLWLLPSGNETPAAAAAAAGHGRTVPARAVRHSGSLPSRSTDARLAARLADYRRSFSLTDHKTHGTAAAAAGNRAALSHSRSMGRRHREPAVIGVSTSSQQLVDLAHVLVHAPSLARMLSRQGGVTGGSGGAQHELLLHADELAGRSPRTGSPLGGSLLGGSPYGGSPLGGSPRGGSPRRRQQRAAESIPEEPPVHVDPLGSNMGSPGTQLGSAGKQKSTLSQSNSFGLLSDSPFASGMFVVGLVSGLLGCSPNTLFLTPLLLHLNCHPQVAAATLKLALFVSSACSSLSYLLNGQLLLSFGLAFGIANLLTTPLGQWLMDAWIAKTGRPSLIMVAAVARNLASIPLLIAFNGAPGVIDLMHHTNVAFKLYKLAC</sequence>
<dbReference type="Proteomes" id="UP001244341">
    <property type="component" value="Chromosome 8b"/>
</dbReference>
<keyword evidence="9" id="KW-1185">Reference proteome</keyword>
<feature type="transmembrane region" description="Helical" evidence="7">
    <location>
        <begin position="81"/>
        <end position="104"/>
    </location>
</feature>
<feature type="transmembrane region" description="Helical" evidence="7">
    <location>
        <begin position="519"/>
        <end position="540"/>
    </location>
</feature>
<evidence type="ECO:0000313" key="8">
    <source>
        <dbReference type="EMBL" id="WIA17114.1"/>
    </source>
</evidence>
<dbReference type="InterPro" id="IPR002781">
    <property type="entry name" value="TM_pro_TauE-like"/>
</dbReference>
<evidence type="ECO:0000256" key="3">
    <source>
        <dbReference type="ARBA" id="ARBA00022692"/>
    </source>
</evidence>
<gene>
    <name evidence="8" type="ORF">OEZ85_014009</name>
</gene>
<name>A0ABY8U6V0_TETOB</name>
<evidence type="ECO:0000313" key="9">
    <source>
        <dbReference type="Proteomes" id="UP001244341"/>
    </source>
</evidence>
<feature type="compositionally biased region" description="Gly residues" evidence="6">
    <location>
        <begin position="373"/>
        <end position="394"/>
    </location>
</feature>
<feature type="transmembrane region" description="Helical" evidence="7">
    <location>
        <begin position="491"/>
        <end position="513"/>
    </location>
</feature>